<dbReference type="RefSeq" id="WP_009543900.1">
    <property type="nucleotide sequence ID" value="NC_010546.1"/>
</dbReference>
<organism evidence="2 3">
    <name type="scientific">Crocosphaera subtropica (strain ATCC 51142 / BH68)</name>
    <name type="common">Cyanothece sp. (strain ATCC 51142)</name>
    <dbReference type="NCBI Taxonomy" id="43989"/>
    <lineage>
        <taxon>Bacteria</taxon>
        <taxon>Bacillati</taxon>
        <taxon>Cyanobacteriota</taxon>
        <taxon>Cyanophyceae</taxon>
        <taxon>Oscillatoriophycideae</taxon>
        <taxon>Chroococcales</taxon>
        <taxon>Aphanothecaceae</taxon>
        <taxon>Crocosphaera</taxon>
        <taxon>Crocosphaera subtropica</taxon>
    </lineage>
</organism>
<dbReference type="KEGG" id="cyt:cce_4009"/>
<accession>B1WQQ5</accession>
<gene>
    <name evidence="2" type="ordered locus">cce_4009</name>
</gene>
<dbReference type="Proteomes" id="UP000001203">
    <property type="component" value="Chromosome circular"/>
</dbReference>
<evidence type="ECO:0000313" key="3">
    <source>
        <dbReference type="Proteomes" id="UP000001203"/>
    </source>
</evidence>
<reference evidence="2 3" key="1">
    <citation type="journal article" date="2008" name="Proc. Natl. Acad. Sci. U.S.A.">
        <title>The genome of Cyanothece 51142, a unicellular diazotrophic cyanobacterium important in the marine nitrogen cycle.</title>
        <authorList>
            <person name="Welsh E.A."/>
            <person name="Liberton M."/>
            <person name="Stoeckel J."/>
            <person name="Loh T."/>
            <person name="Elvitigala T."/>
            <person name="Wang C."/>
            <person name="Wollam A."/>
            <person name="Fulton R.S."/>
            <person name="Clifton S.W."/>
            <person name="Jacobs J.M."/>
            <person name="Aurora R."/>
            <person name="Ghosh B.K."/>
            <person name="Sherman L.A."/>
            <person name="Smith R.D."/>
            <person name="Wilson R.K."/>
            <person name="Pakrasi H.B."/>
        </authorList>
    </citation>
    <scope>NUCLEOTIDE SEQUENCE [LARGE SCALE GENOMIC DNA]</scope>
    <source>
        <strain evidence="3">ATCC 51142 / BH68</strain>
    </source>
</reference>
<keyword evidence="1" id="KW-0732">Signal</keyword>
<keyword evidence="3" id="KW-1185">Reference proteome</keyword>
<sequence>MNINPKNLLIATFVMGTAFLPFSQVNAGTVVNGTDNSILCKGSKSCTHLKAYCDAEGGTYTPADEYGKCRLPNQTQGTNTFRIPASLSTPVNVTPARTVTPNRR</sequence>
<protein>
    <submittedName>
        <fullName evidence="2">Uncharacterized protein</fullName>
    </submittedName>
</protein>
<evidence type="ECO:0000256" key="1">
    <source>
        <dbReference type="SAM" id="SignalP"/>
    </source>
</evidence>
<proteinExistence type="predicted"/>
<dbReference type="HOGENOM" id="CLU_2245466_0_0_3"/>
<feature type="signal peptide" evidence="1">
    <location>
        <begin position="1"/>
        <end position="27"/>
    </location>
</feature>
<name>B1WQQ5_CROS5</name>
<dbReference type="EMBL" id="CP000806">
    <property type="protein sequence ID" value="ACB53357.1"/>
    <property type="molecule type" value="Genomic_DNA"/>
</dbReference>
<feature type="chain" id="PRO_5002769860" evidence="1">
    <location>
        <begin position="28"/>
        <end position="104"/>
    </location>
</feature>
<evidence type="ECO:0000313" key="2">
    <source>
        <dbReference type="EMBL" id="ACB53357.1"/>
    </source>
</evidence>
<dbReference type="AlphaFoldDB" id="B1WQQ5"/>